<sequence length="377" mass="39977">MTTVRIRSITPLPLRLTTDYSTMTCFVVRVETDEGLVGWGESCDCFGISHPAVLAAIVDDVYGPALVGVGLDEARVALERVRTVTRRTLGDQFGAAQSRSAVAIALRDLEGKVAQRSVSAMLGRVKDSVRVYAGNSHFLETREAGAHLELLGPLLERGVSIVKMRIGLDWRNALRVLADLRAALPETVEITVDGSEFFSVAESIEIARRLGGLGVGWFEEPVPASRLSAIKRVVASSPVPVAYGEHFFGTEYALDALELTGISVVQPDASICGGVDEARSMAVAALGRGARVVMHLHGGPVTVAANAHVAASVEGVEVIEYPFHLSPMLNRVAPGAGFGVDAIVDGRVAVPSGPGLGIEIDESVIDEAHRAWKEQVA</sequence>
<accession>A0AB39BG49</accession>
<dbReference type="InterPro" id="IPR013342">
    <property type="entry name" value="Mandelate_racemase_C"/>
</dbReference>
<reference evidence="2" key="1">
    <citation type="submission" date="2024-05" db="EMBL/GenBank/DDBJ databases">
        <title>Herbiconiux sp. A18JL235.</title>
        <authorList>
            <person name="Zhang G."/>
        </authorList>
    </citation>
    <scope>NUCLEOTIDE SEQUENCE</scope>
    <source>
        <strain evidence="2">A18JL235</strain>
    </source>
</reference>
<dbReference type="RefSeq" id="WP_368497953.1">
    <property type="nucleotide sequence ID" value="NZ_CP162511.1"/>
</dbReference>
<dbReference type="SUPFAM" id="SSF54826">
    <property type="entry name" value="Enolase N-terminal domain-like"/>
    <property type="match status" value="1"/>
</dbReference>
<gene>
    <name evidence="2" type="ORF">ABFY20_00350</name>
</gene>
<dbReference type="InterPro" id="IPR029017">
    <property type="entry name" value="Enolase-like_N"/>
</dbReference>
<organism evidence="2">
    <name type="scientific">Herbiconiux sp. A18JL235</name>
    <dbReference type="NCBI Taxonomy" id="3152363"/>
    <lineage>
        <taxon>Bacteria</taxon>
        <taxon>Bacillati</taxon>
        <taxon>Actinomycetota</taxon>
        <taxon>Actinomycetes</taxon>
        <taxon>Micrococcales</taxon>
        <taxon>Microbacteriaceae</taxon>
        <taxon>Herbiconiux</taxon>
    </lineage>
</organism>
<proteinExistence type="predicted"/>
<dbReference type="InterPro" id="IPR029065">
    <property type="entry name" value="Enolase_C-like"/>
</dbReference>
<dbReference type="AlphaFoldDB" id="A0AB39BG49"/>
<feature type="domain" description="Mandelate racemase/muconate lactonizing enzyme C-terminal" evidence="1">
    <location>
        <begin position="148"/>
        <end position="240"/>
    </location>
</feature>
<dbReference type="PANTHER" id="PTHR48080">
    <property type="entry name" value="D-GALACTONATE DEHYDRATASE-RELATED"/>
    <property type="match status" value="1"/>
</dbReference>
<name>A0AB39BG49_9MICO</name>
<dbReference type="Pfam" id="PF02746">
    <property type="entry name" value="MR_MLE_N"/>
    <property type="match status" value="1"/>
</dbReference>
<dbReference type="Gene3D" id="3.20.20.120">
    <property type="entry name" value="Enolase-like C-terminal domain"/>
    <property type="match status" value="1"/>
</dbReference>
<evidence type="ECO:0000259" key="1">
    <source>
        <dbReference type="SMART" id="SM00922"/>
    </source>
</evidence>
<dbReference type="InterPro" id="IPR013341">
    <property type="entry name" value="Mandelate_racemase_N_dom"/>
</dbReference>
<dbReference type="SFLD" id="SFLDS00001">
    <property type="entry name" value="Enolase"/>
    <property type="match status" value="1"/>
</dbReference>
<dbReference type="InterPro" id="IPR036849">
    <property type="entry name" value="Enolase-like_C_sf"/>
</dbReference>
<protein>
    <submittedName>
        <fullName evidence="2">Mandelate racemase/muconate lactonizing enzyme family protein</fullName>
    </submittedName>
</protein>
<evidence type="ECO:0000313" key="2">
    <source>
        <dbReference type="EMBL" id="XDI05572.1"/>
    </source>
</evidence>
<dbReference type="SMART" id="SM00922">
    <property type="entry name" value="MR_MLE"/>
    <property type="match status" value="1"/>
</dbReference>
<dbReference type="Pfam" id="PF13378">
    <property type="entry name" value="MR_MLE_C"/>
    <property type="match status" value="1"/>
</dbReference>
<dbReference type="SUPFAM" id="SSF51604">
    <property type="entry name" value="Enolase C-terminal domain-like"/>
    <property type="match status" value="1"/>
</dbReference>
<dbReference type="InterPro" id="IPR034593">
    <property type="entry name" value="DgoD-like"/>
</dbReference>
<dbReference type="EMBL" id="CP162511">
    <property type="protein sequence ID" value="XDI05572.1"/>
    <property type="molecule type" value="Genomic_DNA"/>
</dbReference>
<dbReference type="Gene3D" id="3.30.390.10">
    <property type="entry name" value="Enolase-like, N-terminal domain"/>
    <property type="match status" value="1"/>
</dbReference>
<dbReference type="CDD" id="cd03316">
    <property type="entry name" value="MR_like"/>
    <property type="match status" value="1"/>
</dbReference>